<dbReference type="AlphaFoldDB" id="A0AAW9RJI3"/>
<evidence type="ECO:0000313" key="4">
    <source>
        <dbReference type="Proteomes" id="UP001378188"/>
    </source>
</evidence>
<keyword evidence="2" id="KW-0732">Signal</keyword>
<feature type="region of interest" description="Disordered" evidence="1">
    <location>
        <begin position="150"/>
        <end position="180"/>
    </location>
</feature>
<evidence type="ECO:0008006" key="5">
    <source>
        <dbReference type="Google" id="ProtNLM"/>
    </source>
</evidence>
<evidence type="ECO:0000256" key="1">
    <source>
        <dbReference type="SAM" id="MobiDB-lite"/>
    </source>
</evidence>
<proteinExistence type="predicted"/>
<dbReference type="Proteomes" id="UP001378188">
    <property type="component" value="Unassembled WGS sequence"/>
</dbReference>
<sequence>MTRVSIFAAAAVAMFTANAWGGPIYGPDVTNCKDRNCNAMEIGGTVPGFLASALPWTTQLYAGPGECLRLEVTSQEADLEMRVVSPDGTNTWSSDDSAMAPCPLCPLAAIKTRKTDGWYTVHVGEWGGESVQANFTLAYGRYRRQANPNCTSFVPPADAGEVRKGGESPMPDPETAPGGD</sequence>
<evidence type="ECO:0000256" key="2">
    <source>
        <dbReference type="SAM" id="SignalP"/>
    </source>
</evidence>
<feature type="signal peptide" evidence="2">
    <location>
        <begin position="1"/>
        <end position="19"/>
    </location>
</feature>
<reference evidence="3 4" key="1">
    <citation type="submission" date="2024-02" db="EMBL/GenBank/DDBJ databases">
        <title>Genome analysis and characterization of Microbaculum marinisediminis sp. nov., isolated from marine sediment.</title>
        <authorList>
            <person name="Du Z.-J."/>
            <person name="Ye Y.-Q."/>
            <person name="Zhang Z.-R."/>
            <person name="Yuan S.-M."/>
            <person name="Zhang X.-Y."/>
        </authorList>
    </citation>
    <scope>NUCLEOTIDE SEQUENCE [LARGE SCALE GENOMIC DNA]</scope>
    <source>
        <strain evidence="3 4">SDUM1044001</strain>
    </source>
</reference>
<keyword evidence="4" id="KW-1185">Reference proteome</keyword>
<dbReference type="EMBL" id="JAZHOF010000004">
    <property type="protein sequence ID" value="MEJ8572095.1"/>
    <property type="molecule type" value="Genomic_DNA"/>
</dbReference>
<comment type="caution">
    <text evidence="3">The sequence shown here is derived from an EMBL/GenBank/DDBJ whole genome shotgun (WGS) entry which is preliminary data.</text>
</comment>
<organism evidence="3 4">
    <name type="scientific">Microbaculum marinum</name>
    <dbReference type="NCBI Taxonomy" id="1764581"/>
    <lineage>
        <taxon>Bacteria</taxon>
        <taxon>Pseudomonadati</taxon>
        <taxon>Pseudomonadota</taxon>
        <taxon>Alphaproteobacteria</taxon>
        <taxon>Hyphomicrobiales</taxon>
        <taxon>Tepidamorphaceae</taxon>
        <taxon>Microbaculum</taxon>
    </lineage>
</organism>
<dbReference type="RefSeq" id="WP_340329793.1">
    <property type="nucleotide sequence ID" value="NZ_JAZHOF010000004.1"/>
</dbReference>
<accession>A0AAW9RJI3</accession>
<gene>
    <name evidence="3" type="ORF">V3328_11460</name>
</gene>
<feature type="chain" id="PRO_5043589339" description="Secreted protein" evidence="2">
    <location>
        <begin position="20"/>
        <end position="180"/>
    </location>
</feature>
<name>A0AAW9RJI3_9HYPH</name>
<protein>
    <recommendedName>
        <fullName evidence="5">Secreted protein</fullName>
    </recommendedName>
</protein>
<evidence type="ECO:0000313" key="3">
    <source>
        <dbReference type="EMBL" id="MEJ8572095.1"/>
    </source>
</evidence>